<dbReference type="RefSeq" id="WP_021930363.1">
    <property type="nucleotide sequence ID" value="NZ_AP023322.1"/>
</dbReference>
<keyword evidence="1" id="KW-0812">Transmembrane</keyword>
<dbReference type="AlphaFoldDB" id="A0A7G1HVX2"/>
<organism evidence="2 3">
    <name type="scientific">Coprobacter secundus subsp. similis</name>
    <dbReference type="NCBI Taxonomy" id="2751153"/>
    <lineage>
        <taxon>Bacteria</taxon>
        <taxon>Pseudomonadati</taxon>
        <taxon>Bacteroidota</taxon>
        <taxon>Bacteroidia</taxon>
        <taxon>Bacteroidales</taxon>
        <taxon>Barnesiellaceae</taxon>
        <taxon>Coprobacter</taxon>
    </lineage>
</organism>
<evidence type="ECO:0000256" key="1">
    <source>
        <dbReference type="SAM" id="Phobius"/>
    </source>
</evidence>
<dbReference type="KEGG" id="copr:Cop2CBH44_06810"/>
<keyword evidence="3" id="KW-1185">Reference proteome</keyword>
<dbReference type="Proteomes" id="UP000594042">
    <property type="component" value="Chromosome"/>
</dbReference>
<protein>
    <submittedName>
        <fullName evidence="2">Membrane protein</fullName>
    </submittedName>
</protein>
<dbReference type="EMBL" id="AP023322">
    <property type="protein sequence ID" value="BCI62328.1"/>
    <property type="molecule type" value="Genomic_DNA"/>
</dbReference>
<evidence type="ECO:0000313" key="3">
    <source>
        <dbReference type="Proteomes" id="UP000594042"/>
    </source>
</evidence>
<keyword evidence="1" id="KW-1133">Transmembrane helix</keyword>
<reference evidence="3" key="1">
    <citation type="submission" date="2020-07" db="EMBL/GenBank/DDBJ databases">
        <title>Complete genome sequencing of Coprobacter sp. strain 2CBH44.</title>
        <authorList>
            <person name="Sakamoto M."/>
            <person name="Murakami T."/>
            <person name="Mori H."/>
        </authorList>
    </citation>
    <scope>NUCLEOTIDE SEQUENCE [LARGE SCALE GENOMIC DNA]</scope>
    <source>
        <strain evidence="3">2CBH44</strain>
    </source>
</reference>
<evidence type="ECO:0000313" key="2">
    <source>
        <dbReference type="EMBL" id="BCI62328.1"/>
    </source>
</evidence>
<accession>A0A7G1HVX2</accession>
<keyword evidence="1" id="KW-0472">Membrane</keyword>
<name>A0A7G1HVX2_9BACT</name>
<sequence length="153" mass="17461">MIQRIQSIFLLIVAALMITLIFMPLASFNTANASFEFMSYGVVSLGEPSFTAVTTWSLTTLLSLSGILAFISIFFYKKRPLQIRCCQFNFLLILAFYLVFFIYWWTIQNDLAAQSIALEASLTMPIAALILDYLAMKKIKQDDDLVKSMDRIR</sequence>
<gene>
    <name evidence="2" type="ORF">Cop2CBH44_06810</name>
</gene>
<proteinExistence type="predicted"/>
<feature type="transmembrane region" description="Helical" evidence="1">
    <location>
        <begin position="88"/>
        <end position="105"/>
    </location>
</feature>
<dbReference type="InterPro" id="IPR025635">
    <property type="entry name" value="DUF4293"/>
</dbReference>
<feature type="transmembrane region" description="Helical" evidence="1">
    <location>
        <begin position="50"/>
        <end position="76"/>
    </location>
</feature>
<feature type="transmembrane region" description="Helical" evidence="1">
    <location>
        <begin position="7"/>
        <end position="30"/>
    </location>
</feature>
<feature type="transmembrane region" description="Helical" evidence="1">
    <location>
        <begin position="111"/>
        <end position="131"/>
    </location>
</feature>
<dbReference type="Pfam" id="PF14126">
    <property type="entry name" value="DUF4293"/>
    <property type="match status" value="1"/>
</dbReference>